<evidence type="ECO:0000256" key="2">
    <source>
        <dbReference type="SAM" id="SignalP"/>
    </source>
</evidence>
<reference evidence="3" key="1">
    <citation type="submission" date="2022-12" db="EMBL/GenBank/DDBJ databases">
        <authorList>
            <person name="Webb A."/>
        </authorList>
    </citation>
    <scope>NUCLEOTIDE SEQUENCE</scope>
    <source>
        <strain evidence="3">Pf2</strain>
    </source>
</reference>
<sequence length="626" mass="71031">MIVNPNPNLPKRLQWYIVLAALTCVSASPNTVEPKTIFASSAASKPPLGVVDQSDARVKRYLRRNTDTTESMDDESEDRGSDVFSTIDQGLAARITESVEAGVTPKVSTAIEQGLAAKVGESVVTPSVSGTNHNPAAKVEESIETSVTHEVPTAVNHDQAAKVGESVEASAIPSVPGNIYNVFYLEFRKAMGDQIEFYRNRGDLFKNDQYTKWSKTVDEVYKKISETRAEVAYTDVAIQIATKLAKKIWKNTSISLIRSFKLFGLNNEHLDTLLRNPTLSTWINYVEMLGPNPYEVLLLAMRERAGDEKLDSILAAAKVDGTYMTIWQTLLHMQENYKSLKRLKREYPQVEEWQRDGKSGDDVFDLLEFPDKGQDMFATEAWSLWVAYMTYLEAQKQLEDQREIATVIFSVLRNRFSSEDLPKLVATAKNVDRTKELAAIWEQRLWRIAKQTPDDVFDLLKLKEKGDAVFESPEFENWALYVKELNNGRSRDDDFELACQLYRHYGPDVERLLEQSEKMAIEKKDKVTKAFVNKMQNEFEMIKSLEEMSPAEMELEETSSVEMELEETSPVDMDIEESSPVEMKVEETSHEKKQLGKRPRTSSPAVATESSKRTKMLDESESPTEN</sequence>
<feature type="compositionally biased region" description="Basic and acidic residues" evidence="1">
    <location>
        <begin position="583"/>
        <end position="594"/>
    </location>
</feature>
<accession>A0AAV0SWC5</accession>
<name>A0AAV0SWC5_9STRA</name>
<feature type="chain" id="PRO_5043393020" description="RxLR effector candidate protein" evidence="2">
    <location>
        <begin position="28"/>
        <end position="626"/>
    </location>
</feature>
<feature type="signal peptide" evidence="2">
    <location>
        <begin position="1"/>
        <end position="27"/>
    </location>
</feature>
<dbReference type="Proteomes" id="UP001159659">
    <property type="component" value="Unassembled WGS sequence"/>
</dbReference>
<feature type="region of interest" description="Disordered" evidence="1">
    <location>
        <begin position="547"/>
        <end position="626"/>
    </location>
</feature>
<evidence type="ECO:0000313" key="3">
    <source>
        <dbReference type="EMBL" id="CAI5707880.1"/>
    </source>
</evidence>
<keyword evidence="2" id="KW-0732">Signal</keyword>
<comment type="caution">
    <text evidence="3">The sequence shown here is derived from an EMBL/GenBank/DDBJ whole genome shotgun (WGS) entry which is preliminary data.</text>
</comment>
<dbReference type="AlphaFoldDB" id="A0AAV0SWC5"/>
<evidence type="ECO:0008006" key="5">
    <source>
        <dbReference type="Google" id="ProtNLM"/>
    </source>
</evidence>
<organism evidence="3 4">
    <name type="scientific">Peronospora farinosa</name>
    <dbReference type="NCBI Taxonomy" id="134698"/>
    <lineage>
        <taxon>Eukaryota</taxon>
        <taxon>Sar</taxon>
        <taxon>Stramenopiles</taxon>
        <taxon>Oomycota</taxon>
        <taxon>Peronosporomycetes</taxon>
        <taxon>Peronosporales</taxon>
        <taxon>Peronosporaceae</taxon>
        <taxon>Peronospora</taxon>
    </lineage>
</organism>
<proteinExistence type="predicted"/>
<gene>
    <name evidence="3" type="ORF">PFR002_LOCUS1678</name>
</gene>
<dbReference type="EMBL" id="CANTFK010000174">
    <property type="protein sequence ID" value="CAI5707880.1"/>
    <property type="molecule type" value="Genomic_DNA"/>
</dbReference>
<feature type="compositionally biased region" description="Acidic residues" evidence="1">
    <location>
        <begin position="553"/>
        <end position="579"/>
    </location>
</feature>
<evidence type="ECO:0000256" key="1">
    <source>
        <dbReference type="SAM" id="MobiDB-lite"/>
    </source>
</evidence>
<evidence type="ECO:0000313" key="4">
    <source>
        <dbReference type="Proteomes" id="UP001159659"/>
    </source>
</evidence>
<protein>
    <recommendedName>
        <fullName evidence="5">RxLR effector candidate protein</fullName>
    </recommendedName>
</protein>